<evidence type="ECO:0000259" key="2">
    <source>
        <dbReference type="Pfam" id="PF04218"/>
    </source>
</evidence>
<dbReference type="EMBL" id="JAAKZZ010000001">
    <property type="protein sequence ID" value="NGO66768.1"/>
    <property type="molecule type" value="Genomic_DNA"/>
</dbReference>
<evidence type="ECO:0000313" key="3">
    <source>
        <dbReference type="EMBL" id="NGO66768.1"/>
    </source>
</evidence>
<proteinExistence type="predicted"/>
<reference evidence="3 4" key="1">
    <citation type="submission" date="2020-02" db="EMBL/GenBank/DDBJ databases">
        <title>Whole-genome analyses of novel actinobacteria.</title>
        <authorList>
            <person name="Sahin N."/>
            <person name="Tatar D."/>
        </authorList>
    </citation>
    <scope>NUCLEOTIDE SEQUENCE [LARGE SCALE GENOMIC DNA]</scope>
    <source>
        <strain evidence="3 4">SB3404</strain>
    </source>
</reference>
<accession>A0A6G4WNV2</accession>
<dbReference type="GO" id="GO:0003677">
    <property type="term" value="F:DNA binding"/>
    <property type="evidence" value="ECO:0007669"/>
    <property type="project" value="InterPro"/>
</dbReference>
<sequence>MDHSQLPEPYAYLARLADGEPTLAQAEALTRALENVPALQRWLKAERGRVVTELRHTHSRDEIAQRINCKPQRVSDIVQGHTRQPGPRRTVRPDS</sequence>
<feature type="domain" description="HTH psq-type" evidence="2">
    <location>
        <begin position="49"/>
        <end position="79"/>
    </location>
</feature>
<comment type="caution">
    <text evidence="3">The sequence shown here is derived from an EMBL/GenBank/DDBJ whole genome shotgun (WGS) entry which is preliminary data.</text>
</comment>
<dbReference type="InterPro" id="IPR007889">
    <property type="entry name" value="HTH_Psq"/>
</dbReference>
<feature type="region of interest" description="Disordered" evidence="1">
    <location>
        <begin position="70"/>
        <end position="95"/>
    </location>
</feature>
<evidence type="ECO:0000256" key="1">
    <source>
        <dbReference type="SAM" id="MobiDB-lite"/>
    </source>
</evidence>
<name>A0A6G4WNV2_9ACTN</name>
<organism evidence="3 4">
    <name type="scientific">Streptomyces boncukensis</name>
    <dbReference type="NCBI Taxonomy" id="2711219"/>
    <lineage>
        <taxon>Bacteria</taxon>
        <taxon>Bacillati</taxon>
        <taxon>Actinomycetota</taxon>
        <taxon>Actinomycetes</taxon>
        <taxon>Kitasatosporales</taxon>
        <taxon>Streptomycetaceae</taxon>
        <taxon>Streptomyces</taxon>
    </lineage>
</organism>
<evidence type="ECO:0000313" key="4">
    <source>
        <dbReference type="Proteomes" id="UP000477722"/>
    </source>
</evidence>
<keyword evidence="4" id="KW-1185">Reference proteome</keyword>
<dbReference type="AlphaFoldDB" id="A0A6G4WNV2"/>
<protein>
    <submittedName>
        <fullName evidence="3">Sigma-70 family RNA polymerase sigma factor</fullName>
    </submittedName>
</protein>
<dbReference type="Proteomes" id="UP000477722">
    <property type="component" value="Unassembled WGS sequence"/>
</dbReference>
<dbReference type="RefSeq" id="WP_165296445.1">
    <property type="nucleotide sequence ID" value="NZ_JAAKZZ010000001.1"/>
</dbReference>
<gene>
    <name evidence="3" type="ORF">G5C65_00005</name>
</gene>
<dbReference type="Pfam" id="PF04218">
    <property type="entry name" value="CENP-B_N"/>
    <property type="match status" value="1"/>
</dbReference>